<name>F9X9D8_ZYMTI</name>
<evidence type="ECO:0000313" key="4">
    <source>
        <dbReference type="Proteomes" id="UP000008062"/>
    </source>
</evidence>
<feature type="domain" description="Nephrocystin 3-like N-terminal" evidence="2">
    <location>
        <begin position="66"/>
        <end position="232"/>
    </location>
</feature>
<dbReference type="InParanoid" id="F9X9D8"/>
<evidence type="ECO:0000256" key="1">
    <source>
        <dbReference type="ARBA" id="ARBA00022737"/>
    </source>
</evidence>
<sequence>MPPNYGEAEYAFHRLQKEVGSSWTLHIVDERRQKQVKLHRAKLLKSLHYEQMNSRLENIRDAQRKTCEWLLGHSSFTAWTQAHTQSDRQFLLWLSGKPGAGKSTLIKYAYAHAKRAEAENEILVAFFFHARGTELEKSVVGMYRAVLHQIFEAAPDLQHLLDNMVERTELTWPLDRLQRLLWALVDSLGSRRLRCFVDALDECDEESIRDMVNFLDELAQESERLYICFASRHYPTISIRGRRKMILEDATGHGRDLEMYVQRRLEVGDGQPADNIRRQLLKKANGVFMWVVLVVKILNKEYSGGRIFAWVLYAARPLRVEEYYFAIINGLRMEDREAESLGPCEPGEVTIDDMKRFVTSSSKGLVETAGSEPETVQFIHESVRDFLCKFGSLGDLWPEAGDQLAKSSGHDRLKDCCHKYLITSYQYPWFRQWPNRTNEAELLRSQFPFLEYATQCILLHADKAAVTIEQRTFLSKLALSDWIHASDAVKRDGGLRHGENASLLSYRAQRNLDHLLTDINHTDPWQHFPQERYQYAPLVAFAYGCREALQALMPDVEAQVMRICRQARTSAEQAGNATSLLRSLEDSADFLLMAWDNGPTHVFHRICAKILDAAGDYLSALAIVLLFAAARCHMPDAIPILFEQHRFERRAHDSRWSSRLQEVQVLWSWICAPLLKTSFSYLLVRCDLSAQPQRTASLRQFKRPAAFEHASWTVTELTLGLCTAAAGKNAGLKAAGKMQDGVMAVRGGSGSVGSRPLSEHDIGSLRRNGVRLLVLIFWYADQRQRALHSPLHDC</sequence>
<accession>F9X9D8</accession>
<dbReference type="HOGENOM" id="CLU_353819_0_0_1"/>
<dbReference type="EMBL" id="CM001199">
    <property type="protein sequence ID" value="EGP87858.1"/>
    <property type="molecule type" value="Genomic_DNA"/>
</dbReference>
<dbReference type="PANTHER" id="PTHR10039:SF5">
    <property type="entry name" value="NACHT DOMAIN-CONTAINING PROTEIN"/>
    <property type="match status" value="1"/>
</dbReference>
<dbReference type="OrthoDB" id="3650323at2759"/>
<evidence type="ECO:0000259" key="2">
    <source>
        <dbReference type="Pfam" id="PF24883"/>
    </source>
</evidence>
<reference evidence="3 4" key="1">
    <citation type="journal article" date="2011" name="PLoS Genet.">
        <title>Finished genome of the fungal wheat pathogen Mycosphaerella graminicola reveals dispensome structure, chromosome plasticity, and stealth pathogenesis.</title>
        <authorList>
            <person name="Goodwin S.B."/>
            <person name="Ben M'barek S."/>
            <person name="Dhillon B."/>
            <person name="Wittenberg A.H.J."/>
            <person name="Crane C.F."/>
            <person name="Hane J.K."/>
            <person name="Foster A.J."/>
            <person name="Van der Lee T.A.J."/>
            <person name="Grimwood J."/>
            <person name="Aerts A."/>
            <person name="Antoniw J."/>
            <person name="Bailey A."/>
            <person name="Bluhm B."/>
            <person name="Bowler J."/>
            <person name="Bristow J."/>
            <person name="van der Burgt A."/>
            <person name="Canto-Canche B."/>
            <person name="Churchill A.C.L."/>
            <person name="Conde-Ferraez L."/>
            <person name="Cools H.J."/>
            <person name="Coutinho P.M."/>
            <person name="Csukai M."/>
            <person name="Dehal P."/>
            <person name="De Wit P."/>
            <person name="Donzelli B."/>
            <person name="van de Geest H.C."/>
            <person name="van Ham R.C.H.J."/>
            <person name="Hammond-Kosack K.E."/>
            <person name="Henrissat B."/>
            <person name="Kilian A."/>
            <person name="Kobayashi A.K."/>
            <person name="Koopmann E."/>
            <person name="Kourmpetis Y."/>
            <person name="Kuzniar A."/>
            <person name="Lindquist E."/>
            <person name="Lombard V."/>
            <person name="Maliepaard C."/>
            <person name="Martins N."/>
            <person name="Mehrabi R."/>
            <person name="Nap J.P.H."/>
            <person name="Ponomarenko A."/>
            <person name="Rudd J.J."/>
            <person name="Salamov A."/>
            <person name="Schmutz J."/>
            <person name="Schouten H.J."/>
            <person name="Shapiro H."/>
            <person name="Stergiopoulos I."/>
            <person name="Torriani S.F.F."/>
            <person name="Tu H."/>
            <person name="de Vries R.P."/>
            <person name="Waalwijk C."/>
            <person name="Ware S.B."/>
            <person name="Wiebenga A."/>
            <person name="Zwiers L.-H."/>
            <person name="Oliver R.P."/>
            <person name="Grigoriev I.V."/>
            <person name="Kema G.H.J."/>
        </authorList>
    </citation>
    <scope>NUCLEOTIDE SEQUENCE [LARGE SCALE GENOMIC DNA]</scope>
    <source>
        <strain evidence="4">CBS 115943 / IPO323</strain>
    </source>
</reference>
<dbReference type="SUPFAM" id="SSF52540">
    <property type="entry name" value="P-loop containing nucleoside triphosphate hydrolases"/>
    <property type="match status" value="1"/>
</dbReference>
<dbReference type="Pfam" id="PF24883">
    <property type="entry name" value="NPHP3_N"/>
    <property type="match status" value="1"/>
</dbReference>
<dbReference type="AlphaFoldDB" id="F9X9D8"/>
<keyword evidence="4" id="KW-1185">Reference proteome</keyword>
<dbReference type="InterPro" id="IPR056884">
    <property type="entry name" value="NPHP3-like_N"/>
</dbReference>
<dbReference type="GeneID" id="13397203"/>
<dbReference type="Gene3D" id="3.40.50.300">
    <property type="entry name" value="P-loop containing nucleotide triphosphate hydrolases"/>
    <property type="match status" value="1"/>
</dbReference>
<dbReference type="Proteomes" id="UP000008062">
    <property type="component" value="Chromosome 4"/>
</dbReference>
<proteinExistence type="predicted"/>
<dbReference type="KEGG" id="ztr:MYCGRDRAFT_92368"/>
<evidence type="ECO:0000313" key="3">
    <source>
        <dbReference type="EMBL" id="EGP87858.1"/>
    </source>
</evidence>
<dbReference type="OMA" id="WAYINIF"/>
<organism evidence="3 4">
    <name type="scientific">Zymoseptoria tritici (strain CBS 115943 / IPO323)</name>
    <name type="common">Speckled leaf blotch fungus</name>
    <name type="synonym">Septoria tritici</name>
    <dbReference type="NCBI Taxonomy" id="336722"/>
    <lineage>
        <taxon>Eukaryota</taxon>
        <taxon>Fungi</taxon>
        <taxon>Dikarya</taxon>
        <taxon>Ascomycota</taxon>
        <taxon>Pezizomycotina</taxon>
        <taxon>Dothideomycetes</taxon>
        <taxon>Dothideomycetidae</taxon>
        <taxon>Mycosphaerellales</taxon>
        <taxon>Mycosphaerellaceae</taxon>
        <taxon>Zymoseptoria</taxon>
    </lineage>
</organism>
<keyword evidence="1" id="KW-0677">Repeat</keyword>
<gene>
    <name evidence="3" type="ORF">MYCGRDRAFT_92368</name>
</gene>
<dbReference type="InterPro" id="IPR027417">
    <property type="entry name" value="P-loop_NTPase"/>
</dbReference>
<dbReference type="PANTHER" id="PTHR10039">
    <property type="entry name" value="AMELOGENIN"/>
    <property type="match status" value="1"/>
</dbReference>
<protein>
    <recommendedName>
        <fullName evidence="2">Nephrocystin 3-like N-terminal domain-containing protein</fullName>
    </recommendedName>
</protein>
<dbReference type="RefSeq" id="XP_003852882.1">
    <property type="nucleotide sequence ID" value="XM_003852834.1"/>
</dbReference>
<dbReference type="eggNOG" id="KOG4177">
    <property type="taxonomic scope" value="Eukaryota"/>
</dbReference>